<protein>
    <submittedName>
        <fullName evidence="2">Uncharacterized protein</fullName>
    </submittedName>
</protein>
<dbReference type="Proteomes" id="UP000887563">
    <property type="component" value="Unplaced"/>
</dbReference>
<dbReference type="WBParaSite" id="Minc3s11103g44623">
    <property type="protein sequence ID" value="Minc3s11103g44623"/>
    <property type="gene ID" value="Minc3s11103g44623"/>
</dbReference>
<reference evidence="2" key="1">
    <citation type="submission" date="2022-11" db="UniProtKB">
        <authorList>
            <consortium name="WormBaseParasite"/>
        </authorList>
    </citation>
    <scope>IDENTIFICATION</scope>
</reference>
<sequence>MAANGPVLFLLSHEYRQAYAKQFPHILHSYMASYGDGGNAGVFASPYFKFKNSCSCPTTDK</sequence>
<evidence type="ECO:0000313" key="2">
    <source>
        <dbReference type="WBParaSite" id="Minc3s11103g44623"/>
    </source>
</evidence>
<name>A0A914NWU1_MELIC</name>
<keyword evidence="1" id="KW-1185">Reference proteome</keyword>
<accession>A0A914NWU1</accession>
<proteinExistence type="predicted"/>
<organism evidence="1 2">
    <name type="scientific">Meloidogyne incognita</name>
    <name type="common">Southern root-knot nematode worm</name>
    <name type="synonym">Oxyuris incognita</name>
    <dbReference type="NCBI Taxonomy" id="6306"/>
    <lineage>
        <taxon>Eukaryota</taxon>
        <taxon>Metazoa</taxon>
        <taxon>Ecdysozoa</taxon>
        <taxon>Nematoda</taxon>
        <taxon>Chromadorea</taxon>
        <taxon>Rhabditida</taxon>
        <taxon>Tylenchina</taxon>
        <taxon>Tylenchomorpha</taxon>
        <taxon>Tylenchoidea</taxon>
        <taxon>Meloidogynidae</taxon>
        <taxon>Meloidogyninae</taxon>
        <taxon>Meloidogyne</taxon>
        <taxon>Meloidogyne incognita group</taxon>
    </lineage>
</organism>
<dbReference type="AlphaFoldDB" id="A0A914NWU1"/>
<evidence type="ECO:0000313" key="1">
    <source>
        <dbReference type="Proteomes" id="UP000887563"/>
    </source>
</evidence>